<protein>
    <submittedName>
        <fullName evidence="4">Armadillo beta-catenin-like repeat-containing protein</fullName>
    </submittedName>
</protein>
<feature type="domain" description="TORTIFOLIA1/SINE1-2 N-terminal" evidence="3">
    <location>
        <begin position="20"/>
        <end position="302"/>
    </location>
</feature>
<feature type="region of interest" description="Disordered" evidence="1">
    <location>
        <begin position="375"/>
        <end position="402"/>
    </location>
</feature>
<dbReference type="PANTHER" id="PTHR31355:SF7">
    <property type="entry name" value="MICROTUBULE-ASSOCIATED PROTEIN TORTIFOLIA1"/>
    <property type="match status" value="1"/>
</dbReference>
<dbReference type="OrthoDB" id="298726at2759"/>
<feature type="compositionally biased region" description="Basic and acidic residues" evidence="1">
    <location>
        <begin position="308"/>
        <end position="340"/>
    </location>
</feature>
<organism evidence="4 5">
    <name type="scientific">Stylonychia lemnae</name>
    <name type="common">Ciliate</name>
    <dbReference type="NCBI Taxonomy" id="5949"/>
    <lineage>
        <taxon>Eukaryota</taxon>
        <taxon>Sar</taxon>
        <taxon>Alveolata</taxon>
        <taxon>Ciliophora</taxon>
        <taxon>Intramacronucleata</taxon>
        <taxon>Spirotrichea</taxon>
        <taxon>Stichotrichia</taxon>
        <taxon>Sporadotrichida</taxon>
        <taxon>Oxytrichidae</taxon>
        <taxon>Stylonychinae</taxon>
        <taxon>Stylonychia</taxon>
    </lineage>
</organism>
<reference evidence="4 5" key="1">
    <citation type="submission" date="2014-06" db="EMBL/GenBank/DDBJ databases">
        <authorList>
            <person name="Swart Estienne"/>
        </authorList>
    </citation>
    <scope>NUCLEOTIDE SEQUENCE [LARGE SCALE GENOMIC DNA]</scope>
    <source>
        <strain evidence="4 5">130c</strain>
    </source>
</reference>
<dbReference type="InterPro" id="IPR016024">
    <property type="entry name" value="ARM-type_fold"/>
</dbReference>
<feature type="region of interest" description="Disordered" evidence="1">
    <location>
        <begin position="495"/>
        <end position="536"/>
    </location>
</feature>
<dbReference type="Pfam" id="PF24713">
    <property type="entry name" value="TOR1L1_C"/>
    <property type="match status" value="1"/>
</dbReference>
<dbReference type="Pfam" id="PF24714">
    <property type="entry name" value="TOR1L1_N"/>
    <property type="match status" value="1"/>
</dbReference>
<dbReference type="InterPro" id="IPR057600">
    <property type="entry name" value="TORTIFOLIA1/SINE1-2_N"/>
</dbReference>
<keyword evidence="5" id="KW-1185">Reference proteome</keyword>
<accession>A0A078A6F6</accession>
<dbReference type="InterPro" id="IPR033337">
    <property type="entry name" value="TORTIFOLIA1/SINE1-2"/>
</dbReference>
<evidence type="ECO:0000256" key="1">
    <source>
        <dbReference type="SAM" id="MobiDB-lite"/>
    </source>
</evidence>
<dbReference type="Gene3D" id="1.25.10.10">
    <property type="entry name" value="Leucine-rich Repeat Variant"/>
    <property type="match status" value="1"/>
</dbReference>
<feature type="region of interest" description="Disordered" evidence="1">
    <location>
        <begin position="423"/>
        <end position="481"/>
    </location>
</feature>
<dbReference type="EMBL" id="CCKQ01005165">
    <property type="protein sequence ID" value="CDW76319.1"/>
    <property type="molecule type" value="Genomic_DNA"/>
</dbReference>
<feature type="region of interest" description="Disordered" evidence="1">
    <location>
        <begin position="345"/>
        <end position="364"/>
    </location>
</feature>
<dbReference type="InterPro" id="IPR011989">
    <property type="entry name" value="ARM-like"/>
</dbReference>
<dbReference type="InParanoid" id="A0A078A6F6"/>
<evidence type="ECO:0000259" key="2">
    <source>
        <dbReference type="Pfam" id="PF24713"/>
    </source>
</evidence>
<sequence length="899" mass="102967">MSVPQTRPNRTSLQPVKNSQDFKNQIYQILAKFGDNSTLKYAQDEMREVMAEHITDSERMNTFIHLISDVNEHMKPMQKKEHLRIFGQLGELFGENIIPFMPKIIQFYQRKFKDIDPQLSQALADSLGVLFHFMLKNLEGKEESIDQLKIILRELHQNIIAPGKNQQVTASVCLAKVIQSSPASCIKKLLPKLANRIFEQINNPTTKCRAQILECVISIVLSIEKEFHPYVKSFLPFILEGAQSKDQETKKMAIDVIYTLAAILPPALSPFKDHFIEILNESRFDKQKPIREATIEAISALKDLPPQKQERVSRSDGPDKKASREDPTPRPREMPQEKFEIQVDKKTGLGGRQSPTGQGKQVTAVTQKKLMNARIMKSKSPVRKELLQQQQKDQKQKTSIFTGPVNKDFFDKVEKIENGIEIKIAQNQDSDEDEDQDQLNQREELNDSRNKDEQVSPRQYNSTSPRDETQEVLETEVYPVNDETMQSKSYLKIAVQRDSRSGSRKQSESFQNKNLNAQQSFNLKESSYKQSPSRDKIDITGLYGPEFNQNYGRISNISKFQPPNMGQAPQDGYNRPPIQQINNFVQNYGYSQQQPGDQEDTTGIDTTSFNNSLNYIFYELDKISNQQLRMLESMNSFQNFTRNEIDYLKSKIQTIEGSVDELMRIGSATPEEYGRQTFGSPQSMRLQFQNFGAGSYVPNTARDYYQNDFNQGGGYNSFRASGPQANGQNTSIFNQTSLLKASNQLNISRETFGQQNNQSRLQGTNNDWNKVSQLVVDGDLNEAYSQVLMRNKDEMLLIKLMGKSGICVDQLSKNVLDFLVQKITDMIQKRDFLNVLITWVHDISKRLIDDQYAINYNTSVSFVEALKRLSEDFSNSIPQSVRQQSKQAFEALSISFKFF</sequence>
<dbReference type="PANTHER" id="PTHR31355">
    <property type="entry name" value="MICROTUBULE-ASSOCIATED PROTEIN TORTIFOLIA1"/>
    <property type="match status" value="1"/>
</dbReference>
<gene>
    <name evidence="4" type="primary">Contig18984.g20134</name>
    <name evidence="4" type="ORF">STYLEM_5319</name>
</gene>
<evidence type="ECO:0000259" key="3">
    <source>
        <dbReference type="Pfam" id="PF24714"/>
    </source>
</evidence>
<feature type="compositionally biased region" description="Polar residues" evidence="1">
    <location>
        <begin position="353"/>
        <end position="364"/>
    </location>
</feature>
<feature type="compositionally biased region" description="Polar residues" evidence="1">
    <location>
        <begin position="508"/>
        <end position="531"/>
    </location>
</feature>
<evidence type="ECO:0000313" key="4">
    <source>
        <dbReference type="EMBL" id="CDW76319.1"/>
    </source>
</evidence>
<feature type="region of interest" description="Disordered" evidence="1">
    <location>
        <begin position="298"/>
        <end position="340"/>
    </location>
</feature>
<dbReference type="GO" id="GO:0008017">
    <property type="term" value="F:microtubule binding"/>
    <property type="evidence" value="ECO:0007669"/>
    <property type="project" value="InterPro"/>
</dbReference>
<dbReference type="Proteomes" id="UP000039865">
    <property type="component" value="Unassembled WGS sequence"/>
</dbReference>
<evidence type="ECO:0000313" key="5">
    <source>
        <dbReference type="Proteomes" id="UP000039865"/>
    </source>
</evidence>
<feature type="domain" description="TORTIFOLIA1/TORL1-2 C-terminal" evidence="2">
    <location>
        <begin position="767"/>
        <end position="848"/>
    </location>
</feature>
<proteinExistence type="predicted"/>
<feature type="compositionally biased region" description="Basic and acidic residues" evidence="1">
    <location>
        <begin position="382"/>
        <end position="396"/>
    </location>
</feature>
<name>A0A078A6F6_STYLE</name>
<dbReference type="GO" id="GO:0005874">
    <property type="term" value="C:microtubule"/>
    <property type="evidence" value="ECO:0007669"/>
    <property type="project" value="InterPro"/>
</dbReference>
<dbReference type="AlphaFoldDB" id="A0A078A6F6"/>
<feature type="compositionally biased region" description="Basic and acidic residues" evidence="1">
    <location>
        <begin position="495"/>
        <end position="507"/>
    </location>
</feature>
<dbReference type="SUPFAM" id="SSF48371">
    <property type="entry name" value="ARM repeat"/>
    <property type="match status" value="1"/>
</dbReference>
<dbReference type="InterPro" id="IPR057599">
    <property type="entry name" value="TORTIFOLIA1/TORL1-2_C"/>
</dbReference>
<feature type="compositionally biased region" description="Basic and acidic residues" evidence="1">
    <location>
        <begin position="440"/>
        <end position="455"/>
    </location>
</feature>